<comment type="caution">
    <text evidence="2">The sequence shown here is derived from an EMBL/GenBank/DDBJ whole genome shotgun (WGS) entry which is preliminary data.</text>
</comment>
<evidence type="ECO:0000256" key="1">
    <source>
        <dbReference type="SAM" id="MobiDB-lite"/>
    </source>
</evidence>
<feature type="region of interest" description="Disordered" evidence="1">
    <location>
        <begin position="31"/>
        <end position="52"/>
    </location>
</feature>
<feature type="compositionally biased region" description="Basic and acidic residues" evidence="1">
    <location>
        <begin position="38"/>
        <end position="52"/>
    </location>
</feature>
<protein>
    <submittedName>
        <fullName evidence="2">Uncharacterized protein</fullName>
    </submittedName>
</protein>
<gene>
    <name evidence="2" type="ORF">AA15669_0520</name>
</gene>
<reference evidence="2" key="1">
    <citation type="submission" date="2013-04" db="EMBL/GenBank/DDBJ databases">
        <title>The genome sequencing project of 58 acetic acid bacteria.</title>
        <authorList>
            <person name="Okamoto-Kainuma A."/>
            <person name="Ishikawa M."/>
            <person name="Umino S."/>
            <person name="Koizumi Y."/>
            <person name="Shiwa Y."/>
            <person name="Yoshikawa H."/>
            <person name="Matsutani M."/>
            <person name="Matsushita K."/>
        </authorList>
    </citation>
    <scope>NUCLEOTIDE SEQUENCE</scope>
    <source>
        <strain evidence="2">DSM 15669</strain>
    </source>
</reference>
<evidence type="ECO:0000313" key="2">
    <source>
        <dbReference type="EMBL" id="GBQ05568.1"/>
    </source>
</evidence>
<accession>A0ABQ0NX50</accession>
<keyword evidence="3" id="KW-1185">Reference proteome</keyword>
<organism evidence="2 3">
    <name type="scientific">Saccharibacter floricola DSM 15669</name>
    <dbReference type="NCBI Taxonomy" id="1123227"/>
    <lineage>
        <taxon>Bacteria</taxon>
        <taxon>Pseudomonadati</taxon>
        <taxon>Pseudomonadota</taxon>
        <taxon>Alphaproteobacteria</taxon>
        <taxon>Acetobacterales</taxon>
        <taxon>Acetobacteraceae</taxon>
        <taxon>Saccharibacter</taxon>
    </lineage>
</organism>
<dbReference type="Proteomes" id="UP001062901">
    <property type="component" value="Unassembled WGS sequence"/>
</dbReference>
<proteinExistence type="predicted"/>
<name>A0ABQ0NX50_9PROT</name>
<dbReference type="EMBL" id="BAQD01000005">
    <property type="protein sequence ID" value="GBQ05568.1"/>
    <property type="molecule type" value="Genomic_DNA"/>
</dbReference>
<sequence>MMARSEDSAKCFLMTKECLGGDIPACPKIFTQSGGDEGFPKKVGEEKGSGHE</sequence>
<evidence type="ECO:0000313" key="3">
    <source>
        <dbReference type="Proteomes" id="UP001062901"/>
    </source>
</evidence>